<feature type="active site" evidence="9">
    <location>
        <position position="179"/>
    </location>
</feature>
<evidence type="ECO:0000256" key="3">
    <source>
        <dbReference type="ARBA" id="ARBA00022618"/>
    </source>
</evidence>
<evidence type="ECO:0000256" key="6">
    <source>
        <dbReference type="ARBA" id="ARBA00023125"/>
    </source>
</evidence>
<dbReference type="PANTHER" id="PTHR30349">
    <property type="entry name" value="PHAGE INTEGRASE-RELATED"/>
    <property type="match status" value="1"/>
</dbReference>
<dbReference type="PANTHER" id="PTHR30349:SF90">
    <property type="entry name" value="TYROSINE RECOMBINASE XERD"/>
    <property type="match status" value="1"/>
</dbReference>
<reference evidence="12 13" key="1">
    <citation type="submission" date="2020-06" db="EMBL/GenBank/DDBJ databases">
        <title>The endosymbiont of the kinetoplastid Bodo saltans is a Paracaedibacter-like alpha-proteobacterium possessing a putative toxin-antitoxin system.</title>
        <authorList>
            <person name="Midha S."/>
            <person name="Rigden D.J."/>
            <person name="Siozios S."/>
            <person name="Hurst G.D.D."/>
            <person name="Jackson A.P."/>
        </authorList>
    </citation>
    <scope>NUCLEOTIDE SEQUENCE [LARGE SCALE GENOMIC DNA]</scope>
    <source>
        <strain evidence="12">Lake Konstanz</strain>
    </source>
</reference>
<keyword evidence="5 9" id="KW-0229">DNA integration</keyword>
<sequence>MSKIKNNLAPYPEVEQFIEMLASEIGASPNTISAYLSDISHFVDYLDKNSLHLLPPSKTVMMEYISSLQDLGLSDRTKARRLSALRSLYAFFVREKKIESNPTKLIDRPKQGRRLPKFLTESETEALINAAYSSNHPDCARRVVFIELLYATGMRISELIQIKLSDIQWLDECLLITGKGNKQRIVPFNQSTKSALIHYIQNSQPSSKSGWLFPSSNPTSHLTRQRFFQIIKELAVDAGLDPLKVSPHVIRHAFATHLLNHGANLLNVQKLLGHSDIATTEIYTHIMTDKLKETVFNHHPLSTRGAHRTH</sequence>
<dbReference type="InterPro" id="IPR013762">
    <property type="entry name" value="Integrase-like_cat_sf"/>
</dbReference>
<feature type="active site" evidence="9">
    <location>
        <position position="251"/>
    </location>
</feature>
<dbReference type="GO" id="GO:0003677">
    <property type="term" value="F:DNA binding"/>
    <property type="evidence" value="ECO:0007669"/>
    <property type="project" value="UniProtKB-UniRule"/>
</dbReference>
<dbReference type="HAMAP" id="MF_01808">
    <property type="entry name" value="Recomb_XerC_XerD"/>
    <property type="match status" value="1"/>
</dbReference>
<keyword evidence="6 9" id="KW-0238">DNA-binding</keyword>
<feature type="active site" evidence="9">
    <location>
        <position position="155"/>
    </location>
</feature>
<keyword evidence="2 9" id="KW-0963">Cytoplasm</keyword>
<dbReference type="Pfam" id="PF00589">
    <property type="entry name" value="Phage_integrase"/>
    <property type="match status" value="1"/>
</dbReference>
<dbReference type="InterPro" id="IPR044068">
    <property type="entry name" value="CB"/>
</dbReference>
<keyword evidence="3 9" id="KW-0132">Cell division</keyword>
<feature type="domain" description="Core-binding (CB)" evidence="11">
    <location>
        <begin position="8"/>
        <end position="93"/>
    </location>
</feature>
<feature type="domain" description="Tyr recombinase" evidence="10">
    <location>
        <begin position="114"/>
        <end position="296"/>
    </location>
</feature>
<dbReference type="Proteomes" id="UP000594001">
    <property type="component" value="Chromosome"/>
</dbReference>
<dbReference type="GO" id="GO:0007059">
    <property type="term" value="P:chromosome segregation"/>
    <property type="evidence" value="ECO:0007669"/>
    <property type="project" value="UniProtKB-UniRule"/>
</dbReference>
<dbReference type="Pfam" id="PF02899">
    <property type="entry name" value="Phage_int_SAM_1"/>
    <property type="match status" value="1"/>
</dbReference>
<comment type="subcellular location">
    <subcellularLocation>
        <location evidence="1 9">Cytoplasm</location>
    </subcellularLocation>
</comment>
<evidence type="ECO:0000313" key="13">
    <source>
        <dbReference type="Proteomes" id="UP000594001"/>
    </source>
</evidence>
<keyword evidence="4 9" id="KW-0159">Chromosome partition</keyword>
<accession>A0A7L9RS30</accession>
<dbReference type="GO" id="GO:0006313">
    <property type="term" value="P:DNA transposition"/>
    <property type="evidence" value="ECO:0007669"/>
    <property type="project" value="UniProtKB-UniRule"/>
</dbReference>
<dbReference type="EMBL" id="CP054719">
    <property type="protein sequence ID" value="QOL19359.1"/>
    <property type="molecule type" value="Genomic_DNA"/>
</dbReference>
<evidence type="ECO:0000256" key="4">
    <source>
        <dbReference type="ARBA" id="ARBA00022829"/>
    </source>
</evidence>
<keyword evidence="13" id="KW-1185">Reference proteome</keyword>
<evidence type="ECO:0000256" key="5">
    <source>
        <dbReference type="ARBA" id="ARBA00022908"/>
    </source>
</evidence>
<dbReference type="Gene3D" id="1.10.150.130">
    <property type="match status" value="1"/>
</dbReference>
<feature type="active site" evidence="9">
    <location>
        <position position="274"/>
    </location>
</feature>
<dbReference type="InterPro" id="IPR023009">
    <property type="entry name" value="Tyrosine_recombinase_XerC/XerD"/>
</dbReference>
<evidence type="ECO:0000259" key="10">
    <source>
        <dbReference type="PROSITE" id="PS51898"/>
    </source>
</evidence>
<proteinExistence type="inferred from homology"/>
<evidence type="ECO:0000256" key="9">
    <source>
        <dbReference type="HAMAP-Rule" id="MF_01808"/>
    </source>
</evidence>
<comment type="subunit">
    <text evidence="9">Forms a cyclic heterotetrameric complex composed of two molecules of XerC and two molecules of XerD.</text>
</comment>
<evidence type="ECO:0000259" key="11">
    <source>
        <dbReference type="PROSITE" id="PS51900"/>
    </source>
</evidence>
<comment type="similarity">
    <text evidence="9">Belongs to the 'phage' integrase family. XerC subfamily.</text>
</comment>
<evidence type="ECO:0000313" key="12">
    <source>
        <dbReference type="EMBL" id="QOL19359.1"/>
    </source>
</evidence>
<protein>
    <recommendedName>
        <fullName evidence="9">Tyrosine recombinase XerC</fullName>
    </recommendedName>
</protein>
<evidence type="ECO:0000256" key="8">
    <source>
        <dbReference type="ARBA" id="ARBA00023306"/>
    </source>
</evidence>
<dbReference type="AlphaFoldDB" id="A0A7L9RS30"/>
<dbReference type="NCBIfam" id="NF001399">
    <property type="entry name" value="PRK00283.1"/>
    <property type="match status" value="1"/>
</dbReference>
<keyword evidence="7 9" id="KW-0233">DNA recombination</keyword>
<evidence type="ECO:0000256" key="7">
    <source>
        <dbReference type="ARBA" id="ARBA00023172"/>
    </source>
</evidence>
<dbReference type="KEGG" id="pbal:CPBP_00111"/>
<dbReference type="InterPro" id="IPR011010">
    <property type="entry name" value="DNA_brk_join_enz"/>
</dbReference>
<dbReference type="Gene3D" id="1.10.443.10">
    <property type="entry name" value="Intergrase catalytic core"/>
    <property type="match status" value="1"/>
</dbReference>
<keyword evidence="8 9" id="KW-0131">Cell cycle</keyword>
<dbReference type="InterPro" id="IPR002104">
    <property type="entry name" value="Integrase_catalytic"/>
</dbReference>
<dbReference type="PROSITE" id="PS51898">
    <property type="entry name" value="TYR_RECOMBINASE"/>
    <property type="match status" value="1"/>
</dbReference>
<dbReference type="InterPro" id="IPR010998">
    <property type="entry name" value="Integrase_recombinase_N"/>
</dbReference>
<organism evidence="12 13">
    <name type="scientific">Candidatus Bodocaedibacter vickermanii</name>
    <dbReference type="NCBI Taxonomy" id="2741701"/>
    <lineage>
        <taxon>Bacteria</taxon>
        <taxon>Pseudomonadati</taxon>
        <taxon>Pseudomonadota</taxon>
        <taxon>Alphaproteobacteria</taxon>
        <taxon>Holosporales</taxon>
        <taxon>Candidatus Paracaedibacteraceae</taxon>
        <taxon>Candidatus Bodocaedibacter</taxon>
    </lineage>
</organism>
<dbReference type="SUPFAM" id="SSF56349">
    <property type="entry name" value="DNA breaking-rejoining enzymes"/>
    <property type="match status" value="1"/>
</dbReference>
<comment type="function">
    <text evidence="9">Site-specific tyrosine recombinase, which acts by catalyzing the cutting and rejoining of the recombining DNA molecules. The XerC-XerD complex is essential to convert dimers of the bacterial chromosome into monomers to permit their segregation at cell division. It also contributes to the segregational stability of plasmids.</text>
</comment>
<dbReference type="InterPro" id="IPR004107">
    <property type="entry name" value="Integrase_SAM-like_N"/>
</dbReference>
<feature type="active site" description="O-(3'-phospho-DNA)-tyrosine intermediate" evidence="9">
    <location>
        <position position="283"/>
    </location>
</feature>
<dbReference type="GO" id="GO:0051301">
    <property type="term" value="P:cell division"/>
    <property type="evidence" value="ECO:0007669"/>
    <property type="project" value="UniProtKB-KW"/>
</dbReference>
<name>A0A7L9RS30_9PROT</name>
<feature type="active site" evidence="9">
    <location>
        <position position="248"/>
    </location>
</feature>
<dbReference type="PROSITE" id="PS51900">
    <property type="entry name" value="CB"/>
    <property type="match status" value="1"/>
</dbReference>
<dbReference type="InterPro" id="IPR050090">
    <property type="entry name" value="Tyrosine_recombinase_XerCD"/>
</dbReference>
<dbReference type="RefSeq" id="WP_350332112.1">
    <property type="nucleotide sequence ID" value="NZ_CP054719.1"/>
</dbReference>
<gene>
    <name evidence="12" type="primary">xerD</name>
    <name evidence="9" type="synonym">xerC</name>
    <name evidence="12" type="ORF">CPBP_00111</name>
</gene>
<evidence type="ECO:0000256" key="2">
    <source>
        <dbReference type="ARBA" id="ARBA00022490"/>
    </source>
</evidence>
<dbReference type="GO" id="GO:0009037">
    <property type="term" value="F:tyrosine-based site-specific recombinase activity"/>
    <property type="evidence" value="ECO:0007669"/>
    <property type="project" value="UniProtKB-UniRule"/>
</dbReference>
<evidence type="ECO:0000256" key="1">
    <source>
        <dbReference type="ARBA" id="ARBA00004496"/>
    </source>
</evidence>
<dbReference type="GO" id="GO:0005737">
    <property type="term" value="C:cytoplasm"/>
    <property type="evidence" value="ECO:0007669"/>
    <property type="project" value="UniProtKB-SubCell"/>
</dbReference>